<dbReference type="EMBL" id="PZQS01000009">
    <property type="protein sequence ID" value="PVD25209.1"/>
    <property type="molecule type" value="Genomic_DNA"/>
</dbReference>
<proteinExistence type="predicted"/>
<sequence length="215" mass="23851">MRCEVILTIRSCCLSSSYMDAMTCISRLKEECPESKHPQIDRSLTNLHGGRDALDDLCTDDRIIEVYARHQSCFTEAGPSSERCLSRKFNVSIKLLANVNTEPKDKFCSDMRSALTCVQNKVKQMCSSEEAVELAAILVKPMIRDSTNCVYSTVTKPPDAGQNDRPSVDTHSAHDGSQYKGRTTSGAAMTPRTPCRQPLLLLLVLLVIRTMVTMS</sequence>
<evidence type="ECO:0000313" key="3">
    <source>
        <dbReference type="Proteomes" id="UP000245119"/>
    </source>
</evidence>
<evidence type="ECO:0000313" key="2">
    <source>
        <dbReference type="EMBL" id="PVD25209.1"/>
    </source>
</evidence>
<gene>
    <name evidence="2" type="ORF">C0Q70_15707</name>
</gene>
<dbReference type="OrthoDB" id="6052570at2759"/>
<feature type="region of interest" description="Disordered" evidence="1">
    <location>
        <begin position="154"/>
        <end position="191"/>
    </location>
</feature>
<protein>
    <submittedName>
        <fullName evidence="2">Uncharacterized protein</fullName>
    </submittedName>
</protein>
<keyword evidence="3" id="KW-1185">Reference proteome</keyword>
<evidence type="ECO:0000256" key="1">
    <source>
        <dbReference type="SAM" id="MobiDB-lite"/>
    </source>
</evidence>
<dbReference type="PANTHER" id="PTHR33964">
    <property type="entry name" value="RE45066P-RELATED"/>
    <property type="match status" value="1"/>
</dbReference>
<dbReference type="PANTHER" id="PTHR33964:SF1">
    <property type="entry name" value="RE45066P"/>
    <property type="match status" value="1"/>
</dbReference>
<organism evidence="2 3">
    <name type="scientific">Pomacea canaliculata</name>
    <name type="common">Golden apple snail</name>
    <dbReference type="NCBI Taxonomy" id="400727"/>
    <lineage>
        <taxon>Eukaryota</taxon>
        <taxon>Metazoa</taxon>
        <taxon>Spiralia</taxon>
        <taxon>Lophotrochozoa</taxon>
        <taxon>Mollusca</taxon>
        <taxon>Gastropoda</taxon>
        <taxon>Caenogastropoda</taxon>
        <taxon>Architaenioglossa</taxon>
        <taxon>Ampullarioidea</taxon>
        <taxon>Ampullariidae</taxon>
        <taxon>Pomacea</taxon>
    </lineage>
</organism>
<dbReference type="Proteomes" id="UP000245119">
    <property type="component" value="Linkage Group LG9"/>
</dbReference>
<comment type="caution">
    <text evidence="2">The sequence shown here is derived from an EMBL/GenBank/DDBJ whole genome shotgun (WGS) entry which is preliminary data.</text>
</comment>
<reference evidence="2 3" key="1">
    <citation type="submission" date="2018-04" db="EMBL/GenBank/DDBJ databases">
        <title>The genome of golden apple snail Pomacea canaliculata provides insight into stress tolerance and invasive adaptation.</title>
        <authorList>
            <person name="Liu C."/>
            <person name="Liu B."/>
            <person name="Ren Y."/>
            <person name="Zhang Y."/>
            <person name="Wang H."/>
            <person name="Li S."/>
            <person name="Jiang F."/>
            <person name="Yin L."/>
            <person name="Zhang G."/>
            <person name="Qian W."/>
            <person name="Fan W."/>
        </authorList>
    </citation>
    <scope>NUCLEOTIDE SEQUENCE [LARGE SCALE GENOMIC DNA]</scope>
    <source>
        <strain evidence="2">SZHN2017</strain>
        <tissue evidence="2">Muscle</tissue>
    </source>
</reference>
<dbReference type="AlphaFoldDB" id="A0A2T7NVK9"/>
<accession>A0A2T7NVK9</accession>
<name>A0A2T7NVK9_POMCA</name>